<keyword evidence="3 5" id="KW-0808">Transferase</keyword>
<dbReference type="RefSeq" id="WP_183574061.1">
    <property type="nucleotide sequence ID" value="NZ_JACHOP010000041.1"/>
</dbReference>
<keyword evidence="2 5" id="KW-0489">Methyltransferase</keyword>
<evidence type="ECO:0000313" key="8">
    <source>
        <dbReference type="Proteomes" id="UP000583454"/>
    </source>
</evidence>
<evidence type="ECO:0000256" key="5">
    <source>
        <dbReference type="HAMAP-Rule" id="MF_00560"/>
    </source>
</evidence>
<gene>
    <name evidence="5" type="primary">tam</name>
    <name evidence="7" type="ORF">HNR00_005016</name>
</gene>
<evidence type="ECO:0000256" key="4">
    <source>
        <dbReference type="ARBA" id="ARBA00022691"/>
    </source>
</evidence>
<proteinExistence type="inferred from homology"/>
<dbReference type="InterPro" id="IPR023149">
    <property type="entry name" value="Trans_acon_MeTrfase_C"/>
</dbReference>
<evidence type="ECO:0000256" key="2">
    <source>
        <dbReference type="ARBA" id="ARBA00022603"/>
    </source>
</evidence>
<dbReference type="EC" id="2.1.1.144" evidence="5"/>
<keyword evidence="8" id="KW-1185">Reference proteome</keyword>
<keyword evidence="1 5" id="KW-0963">Cytoplasm</keyword>
<name>A0A840ZTW2_9HYPH</name>
<comment type="similarity">
    <text evidence="5">Belongs to the methyltransferase superfamily. Tam family.</text>
</comment>
<dbReference type="InterPro" id="IPR029063">
    <property type="entry name" value="SAM-dependent_MTases_sf"/>
</dbReference>
<comment type="catalytic activity">
    <reaction evidence="5">
        <text>trans-aconitate + S-adenosyl-L-methionine = (E)-3-(methoxycarbonyl)pent-2-enedioate + S-adenosyl-L-homocysteine</text>
        <dbReference type="Rhea" id="RHEA:14969"/>
        <dbReference type="ChEBI" id="CHEBI:15708"/>
        <dbReference type="ChEBI" id="CHEBI:57470"/>
        <dbReference type="ChEBI" id="CHEBI:57856"/>
        <dbReference type="ChEBI" id="CHEBI:59789"/>
        <dbReference type="EC" id="2.1.1.144"/>
    </reaction>
</comment>
<comment type="caution">
    <text evidence="7">The sequence shown here is derived from an EMBL/GenBank/DDBJ whole genome shotgun (WGS) entry which is preliminary data.</text>
</comment>
<keyword evidence="4 5" id="KW-0949">S-adenosyl-L-methionine</keyword>
<accession>A0A840ZTW2</accession>
<dbReference type="NCBIfam" id="NF002463">
    <property type="entry name" value="PRK01683.1"/>
    <property type="match status" value="1"/>
</dbReference>
<reference evidence="7 8" key="1">
    <citation type="submission" date="2020-08" db="EMBL/GenBank/DDBJ databases">
        <title>Genomic Encyclopedia of Type Strains, Phase IV (KMG-IV): sequencing the most valuable type-strain genomes for metagenomic binning, comparative biology and taxonomic classification.</title>
        <authorList>
            <person name="Goeker M."/>
        </authorList>
    </citation>
    <scope>NUCLEOTIDE SEQUENCE [LARGE SCALE GENOMIC DNA]</scope>
    <source>
        <strain evidence="7 8">DSM 2163</strain>
    </source>
</reference>
<dbReference type="Proteomes" id="UP000583454">
    <property type="component" value="Unassembled WGS sequence"/>
</dbReference>
<dbReference type="InterPro" id="IPR041698">
    <property type="entry name" value="Methyltransf_25"/>
</dbReference>
<dbReference type="GO" id="GO:0030798">
    <property type="term" value="F:trans-aconitate 2-methyltransferase activity"/>
    <property type="evidence" value="ECO:0007669"/>
    <property type="project" value="UniProtKB-UniRule"/>
</dbReference>
<evidence type="ECO:0000256" key="1">
    <source>
        <dbReference type="ARBA" id="ARBA00022490"/>
    </source>
</evidence>
<dbReference type="Pfam" id="PF13649">
    <property type="entry name" value="Methyltransf_25"/>
    <property type="match status" value="1"/>
</dbReference>
<feature type="domain" description="Methyltransferase" evidence="6">
    <location>
        <begin position="35"/>
        <end position="124"/>
    </location>
</feature>
<dbReference type="CDD" id="cd02440">
    <property type="entry name" value="AdoMet_MTases"/>
    <property type="match status" value="1"/>
</dbReference>
<evidence type="ECO:0000256" key="3">
    <source>
        <dbReference type="ARBA" id="ARBA00022679"/>
    </source>
</evidence>
<sequence length="259" mass="28198">MSDWNAAQYLRFSEERTRPAADLLARVPLGEAAHVIDLGCGPGNSTALLAERFPKADLVGVDSAPDMLAQARRTLPGVRFVAADLRDAHPESPPDLIFANAVLQWLPDHASLLPRLVRQLRPGGCLAVQMPDNLDEPSHRLMRAVAANGPWADAIGDPAAARTPILAAEAYYDLLRGADCSTVDLWRTTYWHPLADAAAIVAWLQGTGLRPFLGPLSAEHRAGFLAAYERELERAYSKQGDGRVLLAFPRLFLVARRAV</sequence>
<evidence type="ECO:0000259" key="6">
    <source>
        <dbReference type="Pfam" id="PF13649"/>
    </source>
</evidence>
<evidence type="ECO:0000313" key="7">
    <source>
        <dbReference type="EMBL" id="MBB5760267.1"/>
    </source>
</evidence>
<organism evidence="7 8">
    <name type="scientific">Methylorubrum rhodinum</name>
    <dbReference type="NCBI Taxonomy" id="29428"/>
    <lineage>
        <taxon>Bacteria</taxon>
        <taxon>Pseudomonadati</taxon>
        <taxon>Pseudomonadota</taxon>
        <taxon>Alphaproteobacteria</taxon>
        <taxon>Hyphomicrobiales</taxon>
        <taxon>Methylobacteriaceae</taxon>
        <taxon>Methylorubrum</taxon>
    </lineage>
</organism>
<protein>
    <recommendedName>
        <fullName evidence="5">Trans-aconitate 2-methyltransferase</fullName>
        <ecNumber evidence="5">2.1.1.144</ecNumber>
    </recommendedName>
</protein>
<dbReference type="GO" id="GO:0032259">
    <property type="term" value="P:methylation"/>
    <property type="evidence" value="ECO:0007669"/>
    <property type="project" value="UniProtKB-KW"/>
</dbReference>
<dbReference type="Gene3D" id="1.10.150.290">
    <property type="entry name" value="S-adenosyl-L-methionine-dependent methyltransferases"/>
    <property type="match status" value="1"/>
</dbReference>
<dbReference type="SUPFAM" id="SSF53335">
    <property type="entry name" value="S-adenosyl-L-methionine-dependent methyltransferases"/>
    <property type="match status" value="1"/>
</dbReference>
<dbReference type="Gene3D" id="3.40.50.150">
    <property type="entry name" value="Vaccinia Virus protein VP39"/>
    <property type="match status" value="1"/>
</dbReference>
<dbReference type="InterPro" id="IPR023506">
    <property type="entry name" value="Trans-aconitate_MeTrfase"/>
</dbReference>
<comment type="function">
    <text evidence="5">Catalyzes the S-adenosylmethionine monomethyl esterification of trans-aconitate.</text>
</comment>
<dbReference type="PANTHER" id="PTHR43861:SF1">
    <property type="entry name" value="TRANS-ACONITATE 2-METHYLTRANSFERASE"/>
    <property type="match status" value="1"/>
</dbReference>
<dbReference type="PANTHER" id="PTHR43861">
    <property type="entry name" value="TRANS-ACONITATE 2-METHYLTRANSFERASE-RELATED"/>
    <property type="match status" value="1"/>
</dbReference>
<comment type="subcellular location">
    <subcellularLocation>
        <location evidence="5">Cytoplasm</location>
    </subcellularLocation>
</comment>
<dbReference type="GO" id="GO:0005737">
    <property type="term" value="C:cytoplasm"/>
    <property type="evidence" value="ECO:0007669"/>
    <property type="project" value="UniProtKB-SubCell"/>
</dbReference>
<dbReference type="AlphaFoldDB" id="A0A840ZTW2"/>
<dbReference type="EMBL" id="JACHOP010000041">
    <property type="protein sequence ID" value="MBB5760267.1"/>
    <property type="molecule type" value="Genomic_DNA"/>
</dbReference>
<dbReference type="HAMAP" id="MF_00560">
    <property type="entry name" value="Tran_acon_Me_trans"/>
    <property type="match status" value="1"/>
</dbReference>